<sequence>TPDLKPPPPPQQQRAQRHLPPVPPPTPRRALDDVSRLLPQCQMRGLNASASWLAEIADCLLAKGGGGGGGACGSSGSAQSACELILSLGSDGYTAYCLAKSYLDRGEFLRACAYAKKRCANDSAEQSSHPLLYFLYLYSKYRAAEKRRLDDEAELRWLQQQQPSTQQQQQQQQSPQQQQQQQPAPVVGGAAGLGGSRSAVVQNELIEIKRELELRIRRPGPGLDAYCYYLYALVLKSLGYEDQASAALTTSLRQESALWPAWSMLADLVRNRHELEGLVLPRHWMRQFFLVAAYVRLHESGKAELLLNELTAAHGGCLADCAYLMRYLGIVKDQQRSMGEAKAVFKQLFESDRCALDGADVYSNILYVDNNHSLMADLAHQCVLVDKYRPETCCVVGNYYGLRGSHDKALSYFQRALRLRPDYALVWILVGHEYLELKQVSNAIQAYHKAVTFNPADYRGWYGLGHAHELNNKSYYAIYYFRECQRLCNTDPRIMVALGESYSRVSLNEEAKKCYVKAFHLGDPDTMALFRLAELYEHLGEKDNACNAYLMLVSTVIKSGATDTKAEPAAYRFLAQHYLDRNQTEEAAKAAKMCLDYAETKEFGKDLLRQIGLRATAGAGAAVAATGAVATSFGWAKN</sequence>
<gene>
    <name evidence="10" type="ORF">BOX15_Mlig007293g2</name>
</gene>
<dbReference type="PANTHER" id="PTHR12558">
    <property type="entry name" value="CELL DIVISION CYCLE 16,23,27"/>
    <property type="match status" value="1"/>
</dbReference>
<dbReference type="GO" id="GO:0045842">
    <property type="term" value="P:positive regulation of mitotic metaphase/anaphase transition"/>
    <property type="evidence" value="ECO:0007669"/>
    <property type="project" value="TreeGrafter"/>
</dbReference>
<dbReference type="PROSITE" id="PS50005">
    <property type="entry name" value="TPR"/>
    <property type="match status" value="2"/>
</dbReference>
<feature type="non-terminal residue" evidence="10">
    <location>
        <position position="1"/>
    </location>
</feature>
<keyword evidence="1" id="KW-0132">Cell division</keyword>
<keyword evidence="11" id="KW-1185">Reference proteome</keyword>
<dbReference type="OrthoDB" id="10262026at2759"/>
<organism evidence="10 11">
    <name type="scientific">Macrostomum lignano</name>
    <dbReference type="NCBI Taxonomy" id="282301"/>
    <lineage>
        <taxon>Eukaryota</taxon>
        <taxon>Metazoa</taxon>
        <taxon>Spiralia</taxon>
        <taxon>Lophotrochozoa</taxon>
        <taxon>Platyhelminthes</taxon>
        <taxon>Rhabditophora</taxon>
        <taxon>Macrostomorpha</taxon>
        <taxon>Macrostomida</taxon>
        <taxon>Macrostomidae</taxon>
        <taxon>Macrostomum</taxon>
    </lineage>
</organism>
<dbReference type="InterPro" id="IPR019734">
    <property type="entry name" value="TPR_rpt"/>
</dbReference>
<evidence type="ECO:0000256" key="7">
    <source>
        <dbReference type="PROSITE-ProRule" id="PRU00339"/>
    </source>
</evidence>
<comment type="caution">
    <text evidence="10">The sequence shown here is derived from an EMBL/GenBank/DDBJ whole genome shotgun (WGS) entry which is preliminary data.</text>
</comment>
<feature type="region of interest" description="Disordered" evidence="8">
    <location>
        <begin position="159"/>
        <end position="189"/>
    </location>
</feature>
<keyword evidence="2" id="KW-0677">Repeat</keyword>
<keyword evidence="4" id="KW-0833">Ubl conjugation pathway</keyword>
<evidence type="ECO:0000256" key="2">
    <source>
        <dbReference type="ARBA" id="ARBA00022737"/>
    </source>
</evidence>
<dbReference type="AlphaFoldDB" id="A0A267E5R5"/>
<evidence type="ECO:0000313" key="11">
    <source>
        <dbReference type="Proteomes" id="UP000215902"/>
    </source>
</evidence>
<dbReference type="Pfam" id="PF13181">
    <property type="entry name" value="TPR_8"/>
    <property type="match status" value="1"/>
</dbReference>
<dbReference type="GO" id="GO:0005680">
    <property type="term" value="C:anaphase-promoting complex"/>
    <property type="evidence" value="ECO:0007669"/>
    <property type="project" value="InterPro"/>
</dbReference>
<feature type="repeat" description="TPR" evidence="7">
    <location>
        <begin position="390"/>
        <end position="423"/>
    </location>
</feature>
<dbReference type="Gene3D" id="1.25.40.10">
    <property type="entry name" value="Tetratricopeptide repeat domain"/>
    <property type="match status" value="2"/>
</dbReference>
<dbReference type="GO" id="GO:0016567">
    <property type="term" value="P:protein ubiquitination"/>
    <property type="evidence" value="ECO:0007669"/>
    <property type="project" value="TreeGrafter"/>
</dbReference>
<name>A0A267E5R5_9PLAT</name>
<dbReference type="InterPro" id="IPR011990">
    <property type="entry name" value="TPR-like_helical_dom_sf"/>
</dbReference>
<evidence type="ECO:0000256" key="1">
    <source>
        <dbReference type="ARBA" id="ARBA00022618"/>
    </source>
</evidence>
<evidence type="ECO:0000256" key="4">
    <source>
        <dbReference type="ARBA" id="ARBA00022786"/>
    </source>
</evidence>
<proteinExistence type="predicted"/>
<reference evidence="10 11" key="1">
    <citation type="submission" date="2017-06" db="EMBL/GenBank/DDBJ databases">
        <title>A platform for efficient transgenesis in Macrostomum lignano, a flatworm model organism for stem cell research.</title>
        <authorList>
            <person name="Berezikov E."/>
        </authorList>
    </citation>
    <scope>NUCLEOTIDE SEQUENCE [LARGE SCALE GENOMIC DNA]</scope>
    <source>
        <strain evidence="10">DV1</strain>
        <tissue evidence="10">Whole organism</tissue>
    </source>
</reference>
<evidence type="ECO:0000256" key="8">
    <source>
        <dbReference type="SAM" id="MobiDB-lite"/>
    </source>
</evidence>
<dbReference type="Proteomes" id="UP000215902">
    <property type="component" value="Unassembled WGS sequence"/>
</dbReference>
<dbReference type="GO" id="GO:0051301">
    <property type="term" value="P:cell division"/>
    <property type="evidence" value="ECO:0007669"/>
    <property type="project" value="UniProtKB-KW"/>
</dbReference>
<feature type="domain" description="Cdc23" evidence="9">
    <location>
        <begin position="40"/>
        <end position="302"/>
    </location>
</feature>
<evidence type="ECO:0000256" key="6">
    <source>
        <dbReference type="ARBA" id="ARBA00023306"/>
    </source>
</evidence>
<evidence type="ECO:0000256" key="3">
    <source>
        <dbReference type="ARBA" id="ARBA00022776"/>
    </source>
</evidence>
<accession>A0A267E5R5</accession>
<dbReference type="PANTHER" id="PTHR12558:SF10">
    <property type="entry name" value="CELL DIVISION CYCLE PROTEIN 23 HOMOLOG"/>
    <property type="match status" value="1"/>
</dbReference>
<dbReference type="SMART" id="SM00028">
    <property type="entry name" value="TPR"/>
    <property type="match status" value="6"/>
</dbReference>
<feature type="region of interest" description="Disordered" evidence="8">
    <location>
        <begin position="1"/>
        <end position="31"/>
    </location>
</feature>
<dbReference type="Pfam" id="PF13414">
    <property type="entry name" value="TPR_11"/>
    <property type="match status" value="1"/>
</dbReference>
<dbReference type="Pfam" id="PF04049">
    <property type="entry name" value="ANAPC8"/>
    <property type="match status" value="1"/>
</dbReference>
<feature type="compositionally biased region" description="Pro residues" evidence="8">
    <location>
        <begin position="1"/>
        <end position="11"/>
    </location>
</feature>
<keyword evidence="3" id="KW-0498">Mitosis</keyword>
<evidence type="ECO:0000256" key="5">
    <source>
        <dbReference type="ARBA" id="ARBA00022803"/>
    </source>
</evidence>
<dbReference type="InterPro" id="IPR007192">
    <property type="entry name" value="APC8"/>
</dbReference>
<evidence type="ECO:0000313" key="10">
    <source>
        <dbReference type="EMBL" id="PAA56274.1"/>
    </source>
</evidence>
<protein>
    <recommendedName>
        <fullName evidence="9">Cdc23 domain-containing protein</fullName>
    </recommendedName>
</protein>
<dbReference type="EMBL" id="NIVC01002644">
    <property type="protein sequence ID" value="PAA56274.1"/>
    <property type="molecule type" value="Genomic_DNA"/>
</dbReference>
<dbReference type="STRING" id="282301.A0A267E5R5"/>
<feature type="repeat" description="TPR" evidence="7">
    <location>
        <begin position="424"/>
        <end position="457"/>
    </location>
</feature>
<keyword evidence="5 7" id="KW-0802">TPR repeat</keyword>
<feature type="compositionally biased region" description="Low complexity" evidence="8">
    <location>
        <begin position="159"/>
        <end position="188"/>
    </location>
</feature>
<dbReference type="SUPFAM" id="SSF48452">
    <property type="entry name" value="TPR-like"/>
    <property type="match status" value="1"/>
</dbReference>
<dbReference type="GO" id="GO:0031145">
    <property type="term" value="P:anaphase-promoting complex-dependent catabolic process"/>
    <property type="evidence" value="ECO:0007669"/>
    <property type="project" value="TreeGrafter"/>
</dbReference>
<evidence type="ECO:0000259" key="9">
    <source>
        <dbReference type="Pfam" id="PF04049"/>
    </source>
</evidence>
<keyword evidence="6" id="KW-0131">Cell cycle</keyword>